<dbReference type="NCBIfam" id="TIGR00367">
    <property type="entry name" value="calcium/sodium antiporter"/>
    <property type="match status" value="1"/>
</dbReference>
<dbReference type="Proteomes" id="UP000316714">
    <property type="component" value="Unassembled WGS sequence"/>
</dbReference>
<feature type="transmembrane region" description="Helical" evidence="5">
    <location>
        <begin position="172"/>
        <end position="194"/>
    </location>
</feature>
<feature type="transmembrane region" description="Helical" evidence="5">
    <location>
        <begin position="304"/>
        <end position="322"/>
    </location>
</feature>
<dbReference type="InterPro" id="IPR044880">
    <property type="entry name" value="NCX_ion-bd_dom_sf"/>
</dbReference>
<dbReference type="RefSeq" id="WP_146562820.1">
    <property type="nucleotide sequence ID" value="NZ_SIHJ01000001.1"/>
</dbReference>
<dbReference type="Gene3D" id="1.20.1420.30">
    <property type="entry name" value="NCX, central ion-binding region"/>
    <property type="match status" value="1"/>
</dbReference>
<dbReference type="PANTHER" id="PTHR10846:SF8">
    <property type="entry name" value="INNER MEMBRANE PROTEIN YRBG"/>
    <property type="match status" value="1"/>
</dbReference>
<evidence type="ECO:0000313" key="8">
    <source>
        <dbReference type="Proteomes" id="UP000316714"/>
    </source>
</evidence>
<dbReference type="GO" id="GO:0005886">
    <property type="term" value="C:plasma membrane"/>
    <property type="evidence" value="ECO:0007669"/>
    <property type="project" value="TreeGrafter"/>
</dbReference>
<comment type="subcellular location">
    <subcellularLocation>
        <location evidence="1">Membrane</location>
        <topology evidence="1">Multi-pass membrane protein</topology>
    </subcellularLocation>
</comment>
<feature type="transmembrane region" description="Helical" evidence="5">
    <location>
        <begin position="274"/>
        <end position="292"/>
    </location>
</feature>
<dbReference type="InterPro" id="IPR004837">
    <property type="entry name" value="NaCa_Exmemb"/>
</dbReference>
<keyword evidence="4 5" id="KW-0472">Membrane</keyword>
<feature type="domain" description="Sodium/calcium exchanger membrane region" evidence="6">
    <location>
        <begin position="175"/>
        <end position="317"/>
    </location>
</feature>
<dbReference type="AlphaFoldDB" id="A0A5C5VD61"/>
<dbReference type="OrthoDB" id="9794225at2"/>
<evidence type="ECO:0000256" key="1">
    <source>
        <dbReference type="ARBA" id="ARBA00004141"/>
    </source>
</evidence>
<keyword evidence="8" id="KW-1185">Reference proteome</keyword>
<dbReference type="PANTHER" id="PTHR10846">
    <property type="entry name" value="SODIUM/POTASSIUM/CALCIUM EXCHANGER"/>
    <property type="match status" value="1"/>
</dbReference>
<evidence type="ECO:0000313" key="7">
    <source>
        <dbReference type="EMBL" id="TWT36141.1"/>
    </source>
</evidence>
<evidence type="ECO:0000256" key="5">
    <source>
        <dbReference type="SAM" id="Phobius"/>
    </source>
</evidence>
<reference evidence="7 8" key="1">
    <citation type="submission" date="2019-02" db="EMBL/GenBank/DDBJ databases">
        <title>Deep-cultivation of Planctomycetes and their phenomic and genomic characterization uncovers novel biology.</title>
        <authorList>
            <person name="Wiegand S."/>
            <person name="Jogler M."/>
            <person name="Boedeker C."/>
            <person name="Pinto D."/>
            <person name="Vollmers J."/>
            <person name="Rivas-Marin E."/>
            <person name="Kohn T."/>
            <person name="Peeters S.H."/>
            <person name="Heuer A."/>
            <person name="Rast P."/>
            <person name="Oberbeckmann S."/>
            <person name="Bunk B."/>
            <person name="Jeske O."/>
            <person name="Meyerdierks A."/>
            <person name="Storesund J.E."/>
            <person name="Kallscheuer N."/>
            <person name="Luecker S."/>
            <person name="Lage O.M."/>
            <person name="Pohl T."/>
            <person name="Merkel B.J."/>
            <person name="Hornburger P."/>
            <person name="Mueller R.-W."/>
            <person name="Bruemmer F."/>
            <person name="Labrenz M."/>
            <person name="Spormann A.M."/>
            <person name="Op Den Camp H."/>
            <person name="Overmann J."/>
            <person name="Amann R."/>
            <person name="Jetten M.S.M."/>
            <person name="Mascher T."/>
            <person name="Medema M.H."/>
            <person name="Devos D.P."/>
            <person name="Kaster A.-K."/>
            <person name="Ovreas L."/>
            <person name="Rohde M."/>
            <person name="Galperin M.Y."/>
            <person name="Jogler C."/>
        </authorList>
    </citation>
    <scope>NUCLEOTIDE SEQUENCE [LARGE SCALE GENOMIC DNA]</scope>
    <source>
        <strain evidence="7 8">KOR34</strain>
    </source>
</reference>
<gene>
    <name evidence="7" type="primary">yrbG_1</name>
    <name evidence="7" type="ORF">KOR34_10400</name>
</gene>
<organism evidence="7 8">
    <name type="scientific">Posidoniimonas corsicana</name>
    <dbReference type="NCBI Taxonomy" id="1938618"/>
    <lineage>
        <taxon>Bacteria</taxon>
        <taxon>Pseudomonadati</taxon>
        <taxon>Planctomycetota</taxon>
        <taxon>Planctomycetia</taxon>
        <taxon>Pirellulales</taxon>
        <taxon>Lacipirellulaceae</taxon>
        <taxon>Posidoniimonas</taxon>
    </lineage>
</organism>
<dbReference type="GO" id="GO:0008273">
    <property type="term" value="F:calcium, potassium:sodium antiporter activity"/>
    <property type="evidence" value="ECO:0007669"/>
    <property type="project" value="TreeGrafter"/>
</dbReference>
<evidence type="ECO:0000259" key="6">
    <source>
        <dbReference type="Pfam" id="PF01699"/>
    </source>
</evidence>
<keyword evidence="2 5" id="KW-0812">Transmembrane</keyword>
<protein>
    <submittedName>
        <fullName evidence="7">Inner membrane protein YrbG</fullName>
    </submittedName>
</protein>
<feature type="transmembrane region" description="Helical" evidence="5">
    <location>
        <begin position="102"/>
        <end position="119"/>
    </location>
</feature>
<proteinExistence type="predicted"/>
<sequence length="355" mass="36674">MVVALLILSGLVGLIAGGELLVRGASSLAAAASVSPLVIGLTVVAFGTSAPELAVSVQACLNGSTDLAIGNAVGSNLSNVLLILGFSAIFFPLAVQARLFKLDFPVMLAAAVALLVIGWDGSLSRLDGVLMTLAMCGYFYWTIKQGRKESRQLAEEFEDIIPDGDPTTWKSICISLAQVAIGLVLLVGGSNLLVDGCVRLAEWFGVSELVIGLTVVAIGTSMPELVTSLVAAMRGHRDLAVGNVVGSNILNVLAVLGISALVAPEGVAVSTRALQFDIPVMAAVSFACLPVFMSGHSISRIEGLAMFFLFVAYTAYIAWAAANSIEPGLFEAACFCLPLLAAAFAVGLLGRRTAS</sequence>
<dbReference type="InterPro" id="IPR004481">
    <property type="entry name" value="K/Na/Ca-exchanger"/>
</dbReference>
<feature type="domain" description="Sodium/calcium exchanger membrane region" evidence="6">
    <location>
        <begin position="4"/>
        <end position="143"/>
    </location>
</feature>
<comment type="caution">
    <text evidence="7">The sequence shown here is derived from an EMBL/GenBank/DDBJ whole genome shotgun (WGS) entry which is preliminary data.</text>
</comment>
<dbReference type="GO" id="GO:0006874">
    <property type="term" value="P:intracellular calcium ion homeostasis"/>
    <property type="evidence" value="ECO:0007669"/>
    <property type="project" value="TreeGrafter"/>
</dbReference>
<feature type="transmembrane region" description="Helical" evidence="5">
    <location>
        <begin position="77"/>
        <end position="95"/>
    </location>
</feature>
<name>A0A5C5VD61_9BACT</name>
<evidence type="ECO:0000256" key="3">
    <source>
        <dbReference type="ARBA" id="ARBA00022989"/>
    </source>
</evidence>
<feature type="transmembrane region" description="Helical" evidence="5">
    <location>
        <begin position="240"/>
        <end position="262"/>
    </location>
</feature>
<dbReference type="Pfam" id="PF01699">
    <property type="entry name" value="Na_Ca_ex"/>
    <property type="match status" value="2"/>
</dbReference>
<dbReference type="EMBL" id="SIHJ01000001">
    <property type="protein sequence ID" value="TWT36141.1"/>
    <property type="molecule type" value="Genomic_DNA"/>
</dbReference>
<evidence type="ECO:0000256" key="2">
    <source>
        <dbReference type="ARBA" id="ARBA00022692"/>
    </source>
</evidence>
<evidence type="ECO:0000256" key="4">
    <source>
        <dbReference type="ARBA" id="ARBA00023136"/>
    </source>
</evidence>
<accession>A0A5C5VD61</accession>
<dbReference type="GO" id="GO:0005262">
    <property type="term" value="F:calcium channel activity"/>
    <property type="evidence" value="ECO:0007669"/>
    <property type="project" value="TreeGrafter"/>
</dbReference>
<keyword evidence="3 5" id="KW-1133">Transmembrane helix</keyword>
<feature type="transmembrane region" description="Helical" evidence="5">
    <location>
        <begin position="328"/>
        <end position="349"/>
    </location>
</feature>